<protein>
    <submittedName>
        <fullName evidence="1">Uncharacterized protein</fullName>
    </submittedName>
</protein>
<dbReference type="AlphaFoldDB" id="A0A3M7RJ21"/>
<keyword evidence="2" id="KW-1185">Reference proteome</keyword>
<sequence>MAIKLFFESDFGFLVKNKIMRTPSTYTHTHTQIQMQFHNHHHVSNIHNKNQNESWPGPLGRHTQTPTVYKYSLELLTFKSAFVKPYHSKPTAHHSSPRQIKLLH</sequence>
<accession>A0A3M7RJ21</accession>
<organism evidence="1 2">
    <name type="scientific">Brachionus plicatilis</name>
    <name type="common">Marine rotifer</name>
    <name type="synonym">Brachionus muelleri</name>
    <dbReference type="NCBI Taxonomy" id="10195"/>
    <lineage>
        <taxon>Eukaryota</taxon>
        <taxon>Metazoa</taxon>
        <taxon>Spiralia</taxon>
        <taxon>Gnathifera</taxon>
        <taxon>Rotifera</taxon>
        <taxon>Eurotatoria</taxon>
        <taxon>Monogononta</taxon>
        <taxon>Pseudotrocha</taxon>
        <taxon>Ploima</taxon>
        <taxon>Brachionidae</taxon>
        <taxon>Brachionus</taxon>
    </lineage>
</organism>
<dbReference type="Proteomes" id="UP000276133">
    <property type="component" value="Unassembled WGS sequence"/>
</dbReference>
<proteinExistence type="predicted"/>
<dbReference type="EMBL" id="REGN01003317">
    <property type="protein sequence ID" value="RNA23288.1"/>
    <property type="molecule type" value="Genomic_DNA"/>
</dbReference>
<reference evidence="1 2" key="1">
    <citation type="journal article" date="2018" name="Sci. Rep.">
        <title>Genomic signatures of local adaptation to the degree of environmental predictability in rotifers.</title>
        <authorList>
            <person name="Franch-Gras L."/>
            <person name="Hahn C."/>
            <person name="Garcia-Roger E.M."/>
            <person name="Carmona M.J."/>
            <person name="Serra M."/>
            <person name="Gomez A."/>
        </authorList>
    </citation>
    <scope>NUCLEOTIDE SEQUENCE [LARGE SCALE GENOMIC DNA]</scope>
    <source>
        <strain evidence="1">HYR1</strain>
    </source>
</reference>
<name>A0A3M7RJ21_BRAPC</name>
<comment type="caution">
    <text evidence="1">The sequence shown here is derived from an EMBL/GenBank/DDBJ whole genome shotgun (WGS) entry which is preliminary data.</text>
</comment>
<evidence type="ECO:0000313" key="1">
    <source>
        <dbReference type="EMBL" id="RNA23288.1"/>
    </source>
</evidence>
<evidence type="ECO:0000313" key="2">
    <source>
        <dbReference type="Proteomes" id="UP000276133"/>
    </source>
</evidence>
<gene>
    <name evidence="1" type="ORF">BpHYR1_033088</name>
</gene>